<dbReference type="SUPFAM" id="SSF53720">
    <property type="entry name" value="ALDH-like"/>
    <property type="match status" value="1"/>
</dbReference>
<dbReference type="PANTHER" id="PTHR42986:SF1">
    <property type="entry name" value="BENZALDEHYDE DEHYDROGENASE YFMT"/>
    <property type="match status" value="1"/>
</dbReference>
<evidence type="ECO:0000256" key="2">
    <source>
        <dbReference type="ARBA" id="ARBA00023027"/>
    </source>
</evidence>
<dbReference type="AlphaFoldDB" id="A0AAV9UT39"/>
<dbReference type="InterPro" id="IPR016162">
    <property type="entry name" value="Ald_DH_N"/>
</dbReference>
<dbReference type="GO" id="GO:0016620">
    <property type="term" value="F:oxidoreductase activity, acting on the aldehyde or oxo group of donors, NAD or NADP as acceptor"/>
    <property type="evidence" value="ECO:0007669"/>
    <property type="project" value="InterPro"/>
</dbReference>
<comment type="caution">
    <text evidence="4">The sequence shown here is derived from an EMBL/GenBank/DDBJ whole genome shotgun (WGS) entry which is preliminary data.</text>
</comment>
<organism evidence="4 5">
    <name type="scientific">Orbilia blumenaviensis</name>
    <dbReference type="NCBI Taxonomy" id="1796055"/>
    <lineage>
        <taxon>Eukaryota</taxon>
        <taxon>Fungi</taxon>
        <taxon>Dikarya</taxon>
        <taxon>Ascomycota</taxon>
        <taxon>Pezizomycotina</taxon>
        <taxon>Orbiliomycetes</taxon>
        <taxon>Orbiliales</taxon>
        <taxon>Orbiliaceae</taxon>
        <taxon>Orbilia</taxon>
    </lineage>
</organism>
<feature type="domain" description="Aldehyde dehydrogenase" evidence="3">
    <location>
        <begin position="26"/>
        <end position="489"/>
    </location>
</feature>
<dbReference type="EMBL" id="JAVHNS010000007">
    <property type="protein sequence ID" value="KAK6348834.1"/>
    <property type="molecule type" value="Genomic_DNA"/>
</dbReference>
<evidence type="ECO:0000313" key="4">
    <source>
        <dbReference type="EMBL" id="KAK6348834.1"/>
    </source>
</evidence>
<dbReference type="Gene3D" id="3.40.309.10">
    <property type="entry name" value="Aldehyde Dehydrogenase, Chain A, domain 2"/>
    <property type="match status" value="1"/>
</dbReference>
<accession>A0AAV9UT39</accession>
<protein>
    <recommendedName>
        <fullName evidence="3">Aldehyde dehydrogenase domain-containing protein</fullName>
    </recommendedName>
</protein>
<keyword evidence="5" id="KW-1185">Reference proteome</keyword>
<gene>
    <name evidence="4" type="ORF">TWF730_009603</name>
</gene>
<reference evidence="4 5" key="1">
    <citation type="submission" date="2019-10" db="EMBL/GenBank/DDBJ databases">
        <authorList>
            <person name="Palmer J.M."/>
        </authorList>
    </citation>
    <scope>NUCLEOTIDE SEQUENCE [LARGE SCALE GENOMIC DNA]</scope>
    <source>
        <strain evidence="4 5">TWF730</strain>
    </source>
</reference>
<dbReference type="Gene3D" id="3.40.605.10">
    <property type="entry name" value="Aldehyde Dehydrogenase, Chain A, domain 1"/>
    <property type="match status" value="1"/>
</dbReference>
<sequence>MSFEKDTSFFVPLWVNGTTVCPEGSLKYEVTTPPSQSLAWKACAATKSSIDTAVESASQAFVSWSKTSCSARISIFSKAADILESKADEVQYYFDKEIGAGEAWSSFNLNFCVDALRSIGDVLEDALRSEAIKGKDGMMGVVSKVPYGVVGAIAPWNAPLILGLRGLLAPIAAGNTVVMLAAPLAPMTHHFLGLLLHSAGLPAGVLNILPAPPAPNDAAEVVEALVKHSAIRFLNFTGSTAVGRKINEVAGRYGKPVTMELGGKCVTLALQDADLDKLAQELVVGAYLNSGQICMSTELALIPTSLTSRLVEKLPSIMSQIFPPPTLPLVTHPSKRKVLNLLADAALKGAIIHTASGEQDSPTILDKISKDPNSSLPPLFLTKVTKDMEIYHTETFAPVFCIFEYDGDNVEEAIKTTNNLEYGLSVAIFSADEDKAIKIAGEIESGAVHINHMTVYDNPSFPHGGVKGSGYGRFGGKWGVEEFTYIKTVTRAV</sequence>
<evidence type="ECO:0000256" key="1">
    <source>
        <dbReference type="ARBA" id="ARBA00009986"/>
    </source>
</evidence>
<keyword evidence="2" id="KW-0520">NAD</keyword>
<dbReference type="InterPro" id="IPR016163">
    <property type="entry name" value="Ald_DH_C"/>
</dbReference>
<evidence type="ECO:0000259" key="3">
    <source>
        <dbReference type="Pfam" id="PF00171"/>
    </source>
</evidence>
<evidence type="ECO:0000313" key="5">
    <source>
        <dbReference type="Proteomes" id="UP001373714"/>
    </source>
</evidence>
<dbReference type="Proteomes" id="UP001373714">
    <property type="component" value="Unassembled WGS sequence"/>
</dbReference>
<comment type="similarity">
    <text evidence="1">Belongs to the aldehyde dehydrogenase family.</text>
</comment>
<name>A0AAV9UT39_9PEZI</name>
<dbReference type="InterPro" id="IPR016161">
    <property type="entry name" value="Ald_DH/histidinol_DH"/>
</dbReference>
<dbReference type="InterPro" id="IPR015590">
    <property type="entry name" value="Aldehyde_DH_dom"/>
</dbReference>
<dbReference type="PANTHER" id="PTHR42986">
    <property type="entry name" value="BENZALDEHYDE DEHYDROGENASE YFMT"/>
    <property type="match status" value="1"/>
</dbReference>
<proteinExistence type="inferred from homology"/>
<dbReference type="Pfam" id="PF00171">
    <property type="entry name" value="Aldedh"/>
    <property type="match status" value="1"/>
</dbReference>